<gene>
    <name evidence="1" type="ORF">HH215_15220</name>
</gene>
<name>A0A7Z2VJH3_9BACL</name>
<dbReference type="Proteomes" id="UP000502248">
    <property type="component" value="Chromosome"/>
</dbReference>
<evidence type="ECO:0000313" key="1">
    <source>
        <dbReference type="EMBL" id="QJD84393.1"/>
    </source>
</evidence>
<dbReference type="EMBL" id="CP051680">
    <property type="protein sequence ID" value="QJD84393.1"/>
    <property type="molecule type" value="Genomic_DNA"/>
</dbReference>
<keyword evidence="2" id="KW-1185">Reference proteome</keyword>
<proteinExistence type="predicted"/>
<accession>A0A7Z2VJH3</accession>
<evidence type="ECO:0000313" key="2">
    <source>
        <dbReference type="Proteomes" id="UP000502248"/>
    </source>
</evidence>
<sequence>MTRAERTFVTRCSLVVKPIDVWTGFTPGASSIRVALTETERKPIRTSDGSYAFLDYAGQTCTLVITSSTYIEYRKEIMLSEDGAVPPILTVSLLPNRTYLPPAAATGLIVQVCDESGLPLQGAQLSAYIDDESAVRGRLADDDADGECKRIRISHGVTKLSPGDSFVVKEREGTATEWNAMVDWHGDPSVIGLERPFNRKWNRGTKLLAAVRTTSDKNGFAVIPFRGLLPSVCPVNVEIVAGDRRLAAVWKAEGGRVIQIPPVRL</sequence>
<protein>
    <submittedName>
        <fullName evidence="1">Uncharacterized protein</fullName>
    </submittedName>
</protein>
<organism evidence="1 2">
    <name type="scientific">Cohnella herbarum</name>
    <dbReference type="NCBI Taxonomy" id="2728023"/>
    <lineage>
        <taxon>Bacteria</taxon>
        <taxon>Bacillati</taxon>
        <taxon>Bacillota</taxon>
        <taxon>Bacilli</taxon>
        <taxon>Bacillales</taxon>
        <taxon>Paenibacillaceae</taxon>
        <taxon>Cohnella</taxon>
    </lineage>
</organism>
<dbReference type="RefSeq" id="WP_169280677.1">
    <property type="nucleotide sequence ID" value="NZ_CP051680.1"/>
</dbReference>
<dbReference type="AlphaFoldDB" id="A0A7Z2VJH3"/>
<dbReference type="KEGG" id="cheb:HH215_15220"/>
<reference evidence="1 2" key="1">
    <citation type="submission" date="2020-04" db="EMBL/GenBank/DDBJ databases">
        <title>Genome sequencing of novel species.</title>
        <authorList>
            <person name="Heo J."/>
            <person name="Kim S.-J."/>
            <person name="Kim J.-S."/>
            <person name="Hong S.-B."/>
            <person name="Kwon S.-W."/>
        </authorList>
    </citation>
    <scope>NUCLEOTIDE SEQUENCE [LARGE SCALE GENOMIC DNA]</scope>
    <source>
        <strain evidence="1 2">MFER-1</strain>
    </source>
</reference>